<feature type="domain" description="ABC3 transporter permease C-terminal" evidence="9">
    <location>
        <begin position="815"/>
        <end position="928"/>
    </location>
</feature>
<feature type="domain" description="ABC3 transporter permease C-terminal" evidence="9">
    <location>
        <begin position="266"/>
        <end position="387"/>
    </location>
</feature>
<feature type="transmembrane region" description="Helical" evidence="8">
    <location>
        <begin position="311"/>
        <end position="341"/>
    </location>
</feature>
<evidence type="ECO:0000256" key="6">
    <source>
        <dbReference type="ARBA" id="ARBA00038076"/>
    </source>
</evidence>
<keyword evidence="2" id="KW-1003">Cell membrane</keyword>
<comment type="caution">
    <text evidence="11">The sequence shown here is derived from an EMBL/GenBank/DDBJ whole genome shotgun (WGS) entry which is preliminary data.</text>
</comment>
<evidence type="ECO:0000256" key="2">
    <source>
        <dbReference type="ARBA" id="ARBA00022475"/>
    </source>
</evidence>
<evidence type="ECO:0000256" key="7">
    <source>
        <dbReference type="SAM" id="MobiDB-lite"/>
    </source>
</evidence>
<comment type="similarity">
    <text evidence="6">Belongs to the ABC-4 integral membrane protein family.</text>
</comment>
<evidence type="ECO:0000256" key="3">
    <source>
        <dbReference type="ARBA" id="ARBA00022692"/>
    </source>
</evidence>
<gene>
    <name evidence="11" type="ORF">Q8791_08710</name>
</gene>
<protein>
    <submittedName>
        <fullName evidence="11">ABC transporter permease</fullName>
    </submittedName>
</protein>
<feature type="transmembrane region" description="Helical" evidence="8">
    <location>
        <begin position="353"/>
        <end position="377"/>
    </location>
</feature>
<evidence type="ECO:0000313" key="12">
    <source>
        <dbReference type="Proteomes" id="UP001356095"/>
    </source>
</evidence>
<dbReference type="EMBL" id="JAUZMY010000006">
    <property type="protein sequence ID" value="MEE2037300.1"/>
    <property type="molecule type" value="Genomic_DNA"/>
</dbReference>
<evidence type="ECO:0000256" key="8">
    <source>
        <dbReference type="SAM" id="Phobius"/>
    </source>
</evidence>
<dbReference type="InterPro" id="IPR025857">
    <property type="entry name" value="MacB_PCD"/>
</dbReference>
<evidence type="ECO:0000259" key="10">
    <source>
        <dbReference type="Pfam" id="PF12704"/>
    </source>
</evidence>
<dbReference type="RefSeq" id="WP_330091089.1">
    <property type="nucleotide sequence ID" value="NZ_JAUZMY010000006.1"/>
</dbReference>
<keyword evidence="4 8" id="KW-1133">Transmembrane helix</keyword>
<proteinExistence type="inferred from homology"/>
<comment type="subcellular location">
    <subcellularLocation>
        <location evidence="1">Cell membrane</location>
        <topology evidence="1">Multi-pass membrane protein</topology>
    </subcellularLocation>
</comment>
<organism evidence="11 12">
    <name type="scientific">Nocardiopsis codii</name>
    <dbReference type="NCBI Taxonomy" id="3065942"/>
    <lineage>
        <taxon>Bacteria</taxon>
        <taxon>Bacillati</taxon>
        <taxon>Actinomycetota</taxon>
        <taxon>Actinomycetes</taxon>
        <taxon>Streptosporangiales</taxon>
        <taxon>Nocardiopsidaceae</taxon>
        <taxon>Nocardiopsis</taxon>
    </lineage>
</organism>
<evidence type="ECO:0000313" key="11">
    <source>
        <dbReference type="EMBL" id="MEE2037300.1"/>
    </source>
</evidence>
<dbReference type="Pfam" id="PF12704">
    <property type="entry name" value="MacB_PCD"/>
    <property type="match status" value="1"/>
</dbReference>
<keyword evidence="12" id="KW-1185">Reference proteome</keyword>
<sequence>MLRTTLAGLRMHKSRYVTTVMAILLGVMFVSGTMVFADTLNANYEKSVMGSATSVDAIAVPTAEEPTDPAEPSEPEPLTDAQLDGVRALPEVAGADGIVSGQAVLLDRDGRAFGFMPPAAISIGEPSRFSAAEGELPGGPDELALASSTAEQAGFEVGDTVTVLDPAQEEREFTVTGLVDFGVDPGYSLGGALVFAPDTVGEMTGATGYTEIDVLASEGHTDEQAAEAVAALLGDRADVRTGEAFGLEMAESAGGDTAMMRTALLLFAFIAMFVAGIVIYNTFAILIAQRQREMALLRCVGAKRGQVFRSVLLESVAVGLIASALGVLAGVGIGMAGAAFGGPLLGMGGSVPVVITPLAVIVGLAVGTVVTVCSALVPATHATRVPPLAALRTSATAGGLEKGTGWVRVVFGLLTFLVSAALVALTQVSGPNQMGPVIVTAAALIAFVGVVVLGPLLVRGIVRLVGVPLRRVGVPSMLAVDNSTRSPRRAATAMIALTVGATLITGYSVVSASLESTMTRMLDEQFPVDYQVSAQYSMDGASGGDTAAEEAPAEDGSSEDGPGAEEPAGDGTEGADGAPAEGTVGPLPEDAQDTEPGEGGAVDAAADDTGAGEGSPEEGADTSASDGTGMPLVPTEVEHALAESPLLDKVIAQRRGSIEDHEAAASGSLPVSTYDGAELGVDLTGETVEGEISGFGPGEVLVSEGFADGLGVGDTLTLPSPDGEVDLEIAAVLADAQTLWGAVVSPEDFATLFPDTTGSEMVYVRAVEGADASEVRDAVYTAVEDHPTMQVMSVAEMKNQFSDMMDIAFYTIAAMLGLAIVIAVFGISNTMALSVLERTRESALLRALGLGKGQLRRMLGVEAVLLCLIGAGIGIVLGVVFGWAAGAATLPDMVLTVPAGQIAVFIAVAVLAGLLASVLPARRAAGASITGALASE</sequence>
<keyword evidence="5 8" id="KW-0472">Membrane</keyword>
<keyword evidence="3 8" id="KW-0812">Transmembrane</keyword>
<dbReference type="PANTHER" id="PTHR30572">
    <property type="entry name" value="MEMBRANE COMPONENT OF TRANSPORTER-RELATED"/>
    <property type="match status" value="1"/>
</dbReference>
<evidence type="ECO:0000256" key="4">
    <source>
        <dbReference type="ARBA" id="ARBA00022989"/>
    </source>
</evidence>
<feature type="transmembrane region" description="Helical" evidence="8">
    <location>
        <begin position="863"/>
        <end position="885"/>
    </location>
</feature>
<reference evidence="11 12" key="1">
    <citation type="submission" date="2023-08" db="EMBL/GenBank/DDBJ databases">
        <authorList>
            <person name="Girao M."/>
            <person name="Carvalho M.F."/>
        </authorList>
    </citation>
    <scope>NUCLEOTIDE SEQUENCE [LARGE SCALE GENOMIC DNA]</scope>
    <source>
        <strain evidence="11 12">CT-R113</strain>
    </source>
</reference>
<dbReference type="Pfam" id="PF02687">
    <property type="entry name" value="FtsX"/>
    <property type="match status" value="2"/>
</dbReference>
<dbReference type="InterPro" id="IPR003838">
    <property type="entry name" value="ABC3_permease_C"/>
</dbReference>
<name>A0ABU7K4Z9_9ACTN</name>
<feature type="transmembrane region" description="Helical" evidence="8">
    <location>
        <begin position="897"/>
        <end position="919"/>
    </location>
</feature>
<feature type="transmembrane region" description="Helical" evidence="8">
    <location>
        <begin position="406"/>
        <end position="425"/>
    </location>
</feature>
<feature type="transmembrane region" description="Helical" evidence="8">
    <location>
        <begin position="490"/>
        <end position="510"/>
    </location>
</feature>
<evidence type="ECO:0000256" key="1">
    <source>
        <dbReference type="ARBA" id="ARBA00004651"/>
    </source>
</evidence>
<feature type="compositionally biased region" description="Acidic residues" evidence="7">
    <location>
        <begin position="547"/>
        <end position="558"/>
    </location>
</feature>
<feature type="region of interest" description="Disordered" evidence="7">
    <location>
        <begin position="537"/>
        <end position="632"/>
    </location>
</feature>
<evidence type="ECO:0000259" key="9">
    <source>
        <dbReference type="Pfam" id="PF02687"/>
    </source>
</evidence>
<feature type="domain" description="MacB-like periplasmic core" evidence="10">
    <location>
        <begin position="18"/>
        <end position="231"/>
    </location>
</feature>
<accession>A0ABU7K4Z9</accession>
<feature type="transmembrane region" description="Helical" evidence="8">
    <location>
        <begin position="437"/>
        <end position="462"/>
    </location>
</feature>
<dbReference type="Proteomes" id="UP001356095">
    <property type="component" value="Unassembled WGS sequence"/>
</dbReference>
<dbReference type="PANTHER" id="PTHR30572:SF4">
    <property type="entry name" value="ABC TRANSPORTER PERMEASE YTRF"/>
    <property type="match status" value="1"/>
</dbReference>
<feature type="transmembrane region" description="Helical" evidence="8">
    <location>
        <begin position="807"/>
        <end position="836"/>
    </location>
</feature>
<dbReference type="InterPro" id="IPR050250">
    <property type="entry name" value="Macrolide_Exporter_MacB"/>
</dbReference>
<feature type="transmembrane region" description="Helical" evidence="8">
    <location>
        <begin position="264"/>
        <end position="288"/>
    </location>
</feature>
<evidence type="ECO:0000256" key="5">
    <source>
        <dbReference type="ARBA" id="ARBA00023136"/>
    </source>
</evidence>